<dbReference type="SUPFAM" id="SSF52540">
    <property type="entry name" value="P-loop containing nucleoside triphosphate hydrolases"/>
    <property type="match status" value="1"/>
</dbReference>
<feature type="transmembrane region" description="Helical" evidence="7">
    <location>
        <begin position="80"/>
        <end position="105"/>
    </location>
</feature>
<feature type="transmembrane region" description="Helical" evidence="7">
    <location>
        <begin position="21"/>
        <end position="43"/>
    </location>
</feature>
<evidence type="ECO:0008006" key="12">
    <source>
        <dbReference type="Google" id="ProtNLM"/>
    </source>
</evidence>
<keyword evidence="4" id="KW-0067">ATP-binding</keyword>
<name>A0A1F6G5J6_9BACT</name>
<reference evidence="10 11" key="1">
    <citation type="journal article" date="2016" name="Nat. Commun.">
        <title>Thousands of microbial genomes shed light on interconnected biogeochemical processes in an aquifer system.</title>
        <authorList>
            <person name="Anantharaman K."/>
            <person name="Brown C.T."/>
            <person name="Hug L.A."/>
            <person name="Sharon I."/>
            <person name="Castelle C.J."/>
            <person name="Probst A.J."/>
            <person name="Thomas B.C."/>
            <person name="Singh A."/>
            <person name="Wilkins M.J."/>
            <person name="Karaoz U."/>
            <person name="Brodie E.L."/>
            <person name="Williams K.H."/>
            <person name="Hubbard S.S."/>
            <person name="Banfield J.F."/>
        </authorList>
    </citation>
    <scope>NUCLEOTIDE SEQUENCE [LARGE SCALE GENOMIC DNA]</scope>
</reference>
<dbReference type="InterPro" id="IPR011527">
    <property type="entry name" value="ABC1_TM_dom"/>
</dbReference>
<evidence type="ECO:0000259" key="8">
    <source>
        <dbReference type="PROSITE" id="PS50893"/>
    </source>
</evidence>
<keyword evidence="3" id="KW-0547">Nucleotide-binding</keyword>
<dbReference type="GO" id="GO:0005886">
    <property type="term" value="C:plasma membrane"/>
    <property type="evidence" value="ECO:0007669"/>
    <property type="project" value="UniProtKB-SubCell"/>
</dbReference>
<dbReference type="STRING" id="1798533.A2609_01710"/>
<dbReference type="SMART" id="SM00382">
    <property type="entry name" value="AAA"/>
    <property type="match status" value="1"/>
</dbReference>
<dbReference type="InterPro" id="IPR039421">
    <property type="entry name" value="Type_1_exporter"/>
</dbReference>
<keyword evidence="5 7" id="KW-1133">Transmembrane helix</keyword>
<dbReference type="GO" id="GO:0005524">
    <property type="term" value="F:ATP binding"/>
    <property type="evidence" value="ECO:0007669"/>
    <property type="project" value="UniProtKB-KW"/>
</dbReference>
<organism evidence="10 11">
    <name type="scientific">Candidatus Kaiserbacteria bacterium RIFOXYD1_FULL_47_14</name>
    <dbReference type="NCBI Taxonomy" id="1798533"/>
    <lineage>
        <taxon>Bacteria</taxon>
        <taxon>Candidatus Kaiseribacteriota</taxon>
    </lineage>
</organism>
<evidence type="ECO:0000256" key="1">
    <source>
        <dbReference type="ARBA" id="ARBA00004651"/>
    </source>
</evidence>
<dbReference type="PROSITE" id="PS00211">
    <property type="entry name" value="ABC_TRANSPORTER_1"/>
    <property type="match status" value="1"/>
</dbReference>
<feature type="transmembrane region" description="Helical" evidence="7">
    <location>
        <begin position="257"/>
        <end position="282"/>
    </location>
</feature>
<dbReference type="PROSITE" id="PS50929">
    <property type="entry name" value="ABC_TM1F"/>
    <property type="match status" value="1"/>
</dbReference>
<dbReference type="InterPro" id="IPR017871">
    <property type="entry name" value="ABC_transporter-like_CS"/>
</dbReference>
<dbReference type="InterPro" id="IPR027417">
    <property type="entry name" value="P-loop_NTPase"/>
</dbReference>
<evidence type="ECO:0000256" key="4">
    <source>
        <dbReference type="ARBA" id="ARBA00022840"/>
    </source>
</evidence>
<dbReference type="PANTHER" id="PTHR24221:SF654">
    <property type="entry name" value="ATP-BINDING CASSETTE SUB-FAMILY B MEMBER 6"/>
    <property type="match status" value="1"/>
</dbReference>
<dbReference type="Gene3D" id="3.40.50.300">
    <property type="entry name" value="P-loop containing nucleotide triphosphate hydrolases"/>
    <property type="match status" value="1"/>
</dbReference>
<dbReference type="AlphaFoldDB" id="A0A1F6G5J6"/>
<dbReference type="PANTHER" id="PTHR24221">
    <property type="entry name" value="ATP-BINDING CASSETTE SUB-FAMILY B"/>
    <property type="match status" value="1"/>
</dbReference>
<feature type="domain" description="ABC transporter" evidence="8">
    <location>
        <begin position="353"/>
        <end position="587"/>
    </location>
</feature>
<dbReference type="Pfam" id="PF00664">
    <property type="entry name" value="ABC_membrane"/>
    <property type="match status" value="1"/>
</dbReference>
<dbReference type="FunFam" id="3.40.50.300:FF:000218">
    <property type="entry name" value="Multidrug ABC transporter ATP-binding protein"/>
    <property type="match status" value="1"/>
</dbReference>
<dbReference type="InterPro" id="IPR003593">
    <property type="entry name" value="AAA+_ATPase"/>
</dbReference>
<evidence type="ECO:0000256" key="3">
    <source>
        <dbReference type="ARBA" id="ARBA00022741"/>
    </source>
</evidence>
<dbReference type="PROSITE" id="PS50893">
    <property type="entry name" value="ABC_TRANSPORTER_2"/>
    <property type="match status" value="1"/>
</dbReference>
<dbReference type="EMBL" id="MFMU01000009">
    <property type="protein sequence ID" value="OGG93384.1"/>
    <property type="molecule type" value="Genomic_DNA"/>
</dbReference>
<evidence type="ECO:0000256" key="5">
    <source>
        <dbReference type="ARBA" id="ARBA00022989"/>
    </source>
</evidence>
<proteinExistence type="predicted"/>
<dbReference type="Pfam" id="PF00005">
    <property type="entry name" value="ABC_tran"/>
    <property type="match status" value="1"/>
</dbReference>
<dbReference type="GO" id="GO:0016887">
    <property type="term" value="F:ATP hydrolysis activity"/>
    <property type="evidence" value="ECO:0007669"/>
    <property type="project" value="InterPro"/>
</dbReference>
<dbReference type="SUPFAM" id="SSF90123">
    <property type="entry name" value="ABC transporter transmembrane region"/>
    <property type="match status" value="1"/>
</dbReference>
<evidence type="ECO:0000313" key="11">
    <source>
        <dbReference type="Proteomes" id="UP000176867"/>
    </source>
</evidence>
<evidence type="ECO:0000256" key="2">
    <source>
        <dbReference type="ARBA" id="ARBA00022692"/>
    </source>
</evidence>
<dbReference type="InterPro" id="IPR036640">
    <property type="entry name" value="ABC1_TM_sf"/>
</dbReference>
<dbReference type="Proteomes" id="UP000176867">
    <property type="component" value="Unassembled WGS sequence"/>
</dbReference>
<evidence type="ECO:0000313" key="10">
    <source>
        <dbReference type="EMBL" id="OGG93384.1"/>
    </source>
</evidence>
<feature type="transmembrane region" description="Helical" evidence="7">
    <location>
        <begin position="167"/>
        <end position="194"/>
    </location>
</feature>
<gene>
    <name evidence="10" type="ORF">A2609_01710</name>
</gene>
<keyword evidence="2 7" id="KW-0812">Transmembrane</keyword>
<accession>A0A1F6G5J6</accession>
<dbReference type="GO" id="GO:0034040">
    <property type="term" value="F:ATPase-coupled lipid transmembrane transporter activity"/>
    <property type="evidence" value="ECO:0007669"/>
    <property type="project" value="TreeGrafter"/>
</dbReference>
<feature type="domain" description="ABC transmembrane type-1" evidence="9">
    <location>
        <begin position="23"/>
        <end position="319"/>
    </location>
</feature>
<comment type="subcellular location">
    <subcellularLocation>
        <location evidence="1">Cell membrane</location>
        <topology evidence="1">Multi-pass membrane protein</topology>
    </subcellularLocation>
</comment>
<evidence type="ECO:0000256" key="6">
    <source>
        <dbReference type="ARBA" id="ARBA00023136"/>
    </source>
</evidence>
<keyword evidence="6 7" id="KW-0472">Membrane</keyword>
<dbReference type="GO" id="GO:0140359">
    <property type="term" value="F:ABC-type transporter activity"/>
    <property type="evidence" value="ECO:0007669"/>
    <property type="project" value="InterPro"/>
</dbReference>
<sequence length="588" mass="65154">MKTPNALAVLWRVFGRYRWHITALVAFGFLSAILEGIGINAVIPLVSFFTGSSNAATDFISITIQGLFSFFSLPFKFRYLLGFILSLFILRAISVVVFGCIRGWISADFLGKESEEMLRHTLLSSWSFSLKQKIGTIHNTVVRDIQQSGALLSSVAQIVQSFSGFCMYLLVAVNISPTMTLYTLGGGAVLLILLRPFLRRGQHIGEQAAVVEKQFAQFLSEHIIGMKSIKASGVERAAISDGSAHIRMLRYLSIRQSLVRSASGSFFQPISIVLVVVLYVLTYQTPEFSIISFAASLYLIQKMFTYLESGQNALQTTSELMPYARNVLASKHTLDTHRESSLGNEPFIFTKELSFKDVSFSYDERKLILKDIDFSIRKGETVGLIGPSGSGKTSVADLLLRLFKPNKGSIFLDEVSSESIALSVWRTHIGYVSQDVFLLNSTIEENIRFYNKELTTENIENAAKQANIYDFIMGLPGGFKTITGDRGVMLSGGQRQRIALARALAGNPALLILDEATSALDHESEKLIHESIQALHGKVTVFIIAHRPSTVAEANTILVLDHGSIVERGTPQELLKDHASYFYKMQRV</sequence>
<comment type="caution">
    <text evidence="10">The sequence shown here is derived from an EMBL/GenBank/DDBJ whole genome shotgun (WGS) entry which is preliminary data.</text>
</comment>
<protein>
    <recommendedName>
        <fullName evidence="12">ABC transporter ATP-binding protein</fullName>
    </recommendedName>
</protein>
<dbReference type="InterPro" id="IPR003439">
    <property type="entry name" value="ABC_transporter-like_ATP-bd"/>
</dbReference>
<evidence type="ECO:0000259" key="9">
    <source>
        <dbReference type="PROSITE" id="PS50929"/>
    </source>
</evidence>
<evidence type="ECO:0000256" key="7">
    <source>
        <dbReference type="SAM" id="Phobius"/>
    </source>
</evidence>
<dbReference type="Gene3D" id="1.20.1560.10">
    <property type="entry name" value="ABC transporter type 1, transmembrane domain"/>
    <property type="match status" value="1"/>
</dbReference>